<sequence length="122" mass="13550">MMASVLFLEYPKCSTCKKAKAWLDAHGVAYADRHIVEDNPTADELAAWHAASGLPLWRFFNTSGMVYRERNVKALLDAGMGDEEAYALLAEDGMLVKRPLVVGEDFVLVGFKEAEWEQALLG</sequence>
<dbReference type="HOGENOM" id="CLU_116644_2_0_11"/>
<evidence type="ECO:0000313" key="3">
    <source>
        <dbReference type="Proteomes" id="UP000008805"/>
    </source>
</evidence>
<keyword evidence="3" id="KW-1185">Reference proteome</keyword>
<dbReference type="NCBIfam" id="TIGR01617">
    <property type="entry name" value="arsC_related"/>
    <property type="match status" value="1"/>
</dbReference>
<reference evidence="2 3" key="2">
    <citation type="submission" date="2010-03" db="EMBL/GenBank/DDBJ databases">
        <authorList>
            <person name="Pajon A."/>
        </authorList>
    </citation>
    <scope>NUCLEOTIDE SEQUENCE [LARGE SCALE GENOMIC DNA]</scope>
    <source>
        <strain evidence="3">7-10-1-b</strain>
    </source>
</reference>
<dbReference type="PROSITE" id="PS51353">
    <property type="entry name" value="ARSC"/>
    <property type="match status" value="1"/>
</dbReference>
<reference evidence="2 3" key="1">
    <citation type="submission" date="2010-03" db="EMBL/GenBank/DDBJ databases">
        <title>The genome sequence of Gordonibacter pamelaeae 7-10-1-bT.</title>
        <authorList>
            <consortium name="metaHIT consortium -- http://www.metahit.eu/"/>
            <person name="Pajon A."/>
            <person name="Turner K."/>
            <person name="Parkhill J."/>
            <person name="Timmis K."/>
            <person name="Oxley A."/>
            <person name="Wurdemann D."/>
        </authorList>
    </citation>
    <scope>NUCLEOTIDE SEQUENCE [LARGE SCALE GENOMIC DNA]</scope>
    <source>
        <strain evidence="3">7-10-1-b</strain>
    </source>
</reference>
<organism evidence="2 3">
    <name type="scientific">Gordonibacter pamelaeae 7-10-1-b</name>
    <dbReference type="NCBI Taxonomy" id="657308"/>
    <lineage>
        <taxon>Bacteria</taxon>
        <taxon>Bacillati</taxon>
        <taxon>Actinomycetota</taxon>
        <taxon>Coriobacteriia</taxon>
        <taxon>Eggerthellales</taxon>
        <taxon>Eggerthellaceae</taxon>
        <taxon>Gordonibacter</taxon>
    </lineage>
</organism>
<dbReference type="Gene3D" id="3.40.30.10">
    <property type="entry name" value="Glutaredoxin"/>
    <property type="match status" value="1"/>
</dbReference>
<dbReference type="KEGG" id="gpa:GPA_07600"/>
<dbReference type="SUPFAM" id="SSF52833">
    <property type="entry name" value="Thioredoxin-like"/>
    <property type="match status" value="1"/>
</dbReference>
<comment type="similarity">
    <text evidence="1">Belongs to the ArsC family.</text>
</comment>
<gene>
    <name evidence="2" type="ORF">GPA_07600</name>
</gene>
<evidence type="ECO:0000313" key="2">
    <source>
        <dbReference type="EMBL" id="CBL03598.1"/>
    </source>
</evidence>
<dbReference type="Pfam" id="PF03960">
    <property type="entry name" value="ArsC"/>
    <property type="match status" value="1"/>
</dbReference>
<dbReference type="InterPro" id="IPR006660">
    <property type="entry name" value="Arsenate_reductase-like"/>
</dbReference>
<dbReference type="CDD" id="cd03036">
    <property type="entry name" value="ArsC_like"/>
    <property type="match status" value="1"/>
</dbReference>
<evidence type="ECO:0000256" key="1">
    <source>
        <dbReference type="PROSITE-ProRule" id="PRU01282"/>
    </source>
</evidence>
<dbReference type="InterPro" id="IPR006504">
    <property type="entry name" value="Tscrpt_reg_Spx/MgsR"/>
</dbReference>
<dbReference type="EMBL" id="FP929047">
    <property type="protein sequence ID" value="CBL03598.1"/>
    <property type="molecule type" value="Genomic_DNA"/>
</dbReference>
<protein>
    <submittedName>
        <fullName evidence="2">Uncharacterized protein</fullName>
    </submittedName>
</protein>
<dbReference type="PANTHER" id="PTHR30041:SF8">
    <property type="entry name" value="PROTEIN YFFB"/>
    <property type="match status" value="1"/>
</dbReference>
<dbReference type="PROSITE" id="PS51354">
    <property type="entry name" value="GLUTAREDOXIN_2"/>
    <property type="match status" value="1"/>
</dbReference>
<dbReference type="InterPro" id="IPR036249">
    <property type="entry name" value="Thioredoxin-like_sf"/>
</dbReference>
<dbReference type="AlphaFoldDB" id="D6E7A1"/>
<proteinExistence type="inferred from homology"/>
<dbReference type="Proteomes" id="UP000008805">
    <property type="component" value="Chromosome"/>
</dbReference>
<dbReference type="PATRIC" id="fig|657308.3.peg.314"/>
<name>D6E7A1_9ACTN</name>
<accession>D6E7A1</accession>
<dbReference type="PANTHER" id="PTHR30041">
    <property type="entry name" value="ARSENATE REDUCTASE"/>
    <property type="match status" value="1"/>
</dbReference>